<dbReference type="Pfam" id="PF00067">
    <property type="entry name" value="p450"/>
    <property type="match status" value="1"/>
</dbReference>
<evidence type="ECO:0000256" key="1">
    <source>
        <dbReference type="ARBA" id="ARBA00001971"/>
    </source>
</evidence>
<dbReference type="PRINTS" id="PR00463">
    <property type="entry name" value="EP450I"/>
</dbReference>
<dbReference type="PROSITE" id="PS00086">
    <property type="entry name" value="CYTOCHROME_P450"/>
    <property type="match status" value="1"/>
</dbReference>
<keyword evidence="11" id="KW-1185">Reference proteome</keyword>
<sequence length="508" mass="58096">MADLKFLLLYTLPILFLSTITRRFVIYFRDRKFIAANGCKPPRTIAPLWDPIFGIDFLVQCLKAAKDGRYIRFSGGRLIKYNYTYVIKRWAFDTIYTAEPENLKHMLATEFNNFKLATIRVNAMVPLFGRGIFTTNGPEWAHARAILRPSFTRQNMAPLLKMMERHFQMLLLQIPTDGSTLDLQKLFFCFTMDTATEFLMGRSTYTLDPSRRTEAERNFVDDYLTCCFEAVRKIVMGNWQMFSYNRNAGAARDRAWAYVDGFVAVADDYDDDDDDNDGAEYNFLEELSAQTTSRTLLRDQVLSVLLASRDTTASLLSSMFYELARHPHTYAKLRQEILSRIAGELPTEDELNNMPYLRWCINETLRLYPVVPGNTREAVCDTTIPLGGGKDGKSPLFVKRGTAVVYNLHALHRRPDIYGTEVDSYKPERWDGLRPGWGFLPFNGGPRICLGQQFGLTEASFVAARMVQSFEALEPRDDEPWAEFYSLVMCSKNGVKIAVTPAKSTVEN</sequence>
<dbReference type="Proteomes" id="UP001283341">
    <property type="component" value="Unassembled WGS sequence"/>
</dbReference>
<keyword evidence="5 9" id="KW-0560">Oxidoreductase</keyword>
<evidence type="ECO:0000313" key="11">
    <source>
        <dbReference type="Proteomes" id="UP001283341"/>
    </source>
</evidence>
<keyword evidence="4 8" id="KW-0479">Metal-binding</keyword>
<dbReference type="AlphaFoldDB" id="A0AAE0MA07"/>
<evidence type="ECO:0000256" key="5">
    <source>
        <dbReference type="ARBA" id="ARBA00023002"/>
    </source>
</evidence>
<protein>
    <submittedName>
        <fullName evidence="10">Cytochrome P450</fullName>
    </submittedName>
</protein>
<keyword evidence="6 8" id="KW-0408">Iron</keyword>
<feature type="binding site" description="axial binding residue" evidence="8">
    <location>
        <position position="449"/>
    </location>
    <ligand>
        <name>heme</name>
        <dbReference type="ChEBI" id="CHEBI:30413"/>
    </ligand>
    <ligandPart>
        <name>Fe</name>
        <dbReference type="ChEBI" id="CHEBI:18248"/>
    </ligandPart>
</feature>
<dbReference type="Gene3D" id="1.10.630.10">
    <property type="entry name" value="Cytochrome P450"/>
    <property type="match status" value="1"/>
</dbReference>
<accession>A0AAE0MA07</accession>
<proteinExistence type="inferred from homology"/>
<organism evidence="10 11">
    <name type="scientific">Apodospora peruviana</name>
    <dbReference type="NCBI Taxonomy" id="516989"/>
    <lineage>
        <taxon>Eukaryota</taxon>
        <taxon>Fungi</taxon>
        <taxon>Dikarya</taxon>
        <taxon>Ascomycota</taxon>
        <taxon>Pezizomycotina</taxon>
        <taxon>Sordariomycetes</taxon>
        <taxon>Sordariomycetidae</taxon>
        <taxon>Sordariales</taxon>
        <taxon>Lasiosphaeriaceae</taxon>
        <taxon>Apodospora</taxon>
    </lineage>
</organism>
<evidence type="ECO:0000256" key="2">
    <source>
        <dbReference type="ARBA" id="ARBA00010617"/>
    </source>
</evidence>
<comment type="similarity">
    <text evidence="2 9">Belongs to the cytochrome P450 family.</text>
</comment>
<dbReference type="InterPro" id="IPR002401">
    <property type="entry name" value="Cyt_P450_E_grp-I"/>
</dbReference>
<dbReference type="PRINTS" id="PR00385">
    <property type="entry name" value="P450"/>
</dbReference>
<evidence type="ECO:0000256" key="7">
    <source>
        <dbReference type="ARBA" id="ARBA00023033"/>
    </source>
</evidence>
<dbReference type="GO" id="GO:0004497">
    <property type="term" value="F:monooxygenase activity"/>
    <property type="evidence" value="ECO:0007669"/>
    <property type="project" value="UniProtKB-KW"/>
</dbReference>
<dbReference type="CDD" id="cd11063">
    <property type="entry name" value="CYP52"/>
    <property type="match status" value="1"/>
</dbReference>
<dbReference type="InterPro" id="IPR001128">
    <property type="entry name" value="Cyt_P450"/>
</dbReference>
<gene>
    <name evidence="10" type="ORF">B0H66DRAFT_472288</name>
</gene>
<dbReference type="GO" id="GO:0005506">
    <property type="term" value="F:iron ion binding"/>
    <property type="evidence" value="ECO:0007669"/>
    <property type="project" value="InterPro"/>
</dbReference>
<dbReference type="SUPFAM" id="SSF48264">
    <property type="entry name" value="Cytochrome P450"/>
    <property type="match status" value="1"/>
</dbReference>
<dbReference type="InterPro" id="IPR047146">
    <property type="entry name" value="Cyt_P450_E_CYP52_fungi"/>
</dbReference>
<evidence type="ECO:0000313" key="10">
    <source>
        <dbReference type="EMBL" id="KAK3324872.1"/>
    </source>
</evidence>
<dbReference type="EMBL" id="JAUEDM010000002">
    <property type="protein sequence ID" value="KAK3324872.1"/>
    <property type="molecule type" value="Genomic_DNA"/>
</dbReference>
<evidence type="ECO:0000256" key="9">
    <source>
        <dbReference type="RuleBase" id="RU000461"/>
    </source>
</evidence>
<dbReference type="InterPro" id="IPR017972">
    <property type="entry name" value="Cyt_P450_CS"/>
</dbReference>
<comment type="cofactor">
    <cofactor evidence="1 8">
        <name>heme</name>
        <dbReference type="ChEBI" id="CHEBI:30413"/>
    </cofactor>
</comment>
<reference evidence="10" key="2">
    <citation type="submission" date="2023-06" db="EMBL/GenBank/DDBJ databases">
        <authorList>
            <consortium name="Lawrence Berkeley National Laboratory"/>
            <person name="Haridas S."/>
            <person name="Hensen N."/>
            <person name="Bonometti L."/>
            <person name="Westerberg I."/>
            <person name="Brannstrom I.O."/>
            <person name="Guillou S."/>
            <person name="Cros-Aarteil S."/>
            <person name="Calhoun S."/>
            <person name="Kuo A."/>
            <person name="Mondo S."/>
            <person name="Pangilinan J."/>
            <person name="Riley R."/>
            <person name="Labutti K."/>
            <person name="Andreopoulos B."/>
            <person name="Lipzen A."/>
            <person name="Chen C."/>
            <person name="Yanf M."/>
            <person name="Daum C."/>
            <person name="Ng V."/>
            <person name="Clum A."/>
            <person name="Steindorff A."/>
            <person name="Ohm R."/>
            <person name="Martin F."/>
            <person name="Silar P."/>
            <person name="Natvig D."/>
            <person name="Lalanne C."/>
            <person name="Gautier V."/>
            <person name="Ament-Velasquez S.L."/>
            <person name="Kruys A."/>
            <person name="Hutchinson M.I."/>
            <person name="Powell A.J."/>
            <person name="Barry K."/>
            <person name="Miller A.N."/>
            <person name="Grigoriev I.V."/>
            <person name="Debuchy R."/>
            <person name="Gladieux P."/>
            <person name="Thoren M.H."/>
            <person name="Johannesson H."/>
        </authorList>
    </citation>
    <scope>NUCLEOTIDE SEQUENCE</scope>
    <source>
        <strain evidence="10">CBS 118394</strain>
    </source>
</reference>
<dbReference type="GO" id="GO:0020037">
    <property type="term" value="F:heme binding"/>
    <property type="evidence" value="ECO:0007669"/>
    <property type="project" value="InterPro"/>
</dbReference>
<evidence type="ECO:0000256" key="4">
    <source>
        <dbReference type="ARBA" id="ARBA00022723"/>
    </source>
</evidence>
<evidence type="ECO:0000256" key="3">
    <source>
        <dbReference type="ARBA" id="ARBA00022617"/>
    </source>
</evidence>
<reference evidence="10" key="1">
    <citation type="journal article" date="2023" name="Mol. Phylogenet. Evol.">
        <title>Genome-scale phylogeny and comparative genomics of the fungal order Sordariales.</title>
        <authorList>
            <person name="Hensen N."/>
            <person name="Bonometti L."/>
            <person name="Westerberg I."/>
            <person name="Brannstrom I.O."/>
            <person name="Guillou S."/>
            <person name="Cros-Aarteil S."/>
            <person name="Calhoun S."/>
            <person name="Haridas S."/>
            <person name="Kuo A."/>
            <person name="Mondo S."/>
            <person name="Pangilinan J."/>
            <person name="Riley R."/>
            <person name="LaButti K."/>
            <person name="Andreopoulos B."/>
            <person name="Lipzen A."/>
            <person name="Chen C."/>
            <person name="Yan M."/>
            <person name="Daum C."/>
            <person name="Ng V."/>
            <person name="Clum A."/>
            <person name="Steindorff A."/>
            <person name="Ohm R.A."/>
            <person name="Martin F."/>
            <person name="Silar P."/>
            <person name="Natvig D.O."/>
            <person name="Lalanne C."/>
            <person name="Gautier V."/>
            <person name="Ament-Velasquez S.L."/>
            <person name="Kruys A."/>
            <person name="Hutchinson M.I."/>
            <person name="Powell A.J."/>
            <person name="Barry K."/>
            <person name="Miller A.N."/>
            <person name="Grigoriev I.V."/>
            <person name="Debuchy R."/>
            <person name="Gladieux P."/>
            <person name="Hiltunen Thoren M."/>
            <person name="Johannesson H."/>
        </authorList>
    </citation>
    <scope>NUCLEOTIDE SEQUENCE</scope>
    <source>
        <strain evidence="10">CBS 118394</strain>
    </source>
</reference>
<evidence type="ECO:0000256" key="8">
    <source>
        <dbReference type="PIRSR" id="PIRSR602401-1"/>
    </source>
</evidence>
<dbReference type="PANTHER" id="PTHR24287:SF1">
    <property type="entry name" value="P450, PUTATIVE (EUROFUNG)-RELATED"/>
    <property type="match status" value="1"/>
</dbReference>
<evidence type="ECO:0000256" key="6">
    <source>
        <dbReference type="ARBA" id="ARBA00023004"/>
    </source>
</evidence>
<dbReference type="InterPro" id="IPR036396">
    <property type="entry name" value="Cyt_P450_sf"/>
</dbReference>
<keyword evidence="3 8" id="KW-0349">Heme</keyword>
<comment type="caution">
    <text evidence="10">The sequence shown here is derived from an EMBL/GenBank/DDBJ whole genome shotgun (WGS) entry which is preliminary data.</text>
</comment>
<dbReference type="PANTHER" id="PTHR24287">
    <property type="entry name" value="P450, PUTATIVE (EUROFUNG)-RELATED"/>
    <property type="match status" value="1"/>
</dbReference>
<name>A0AAE0MA07_9PEZI</name>
<keyword evidence="7 9" id="KW-0503">Monooxygenase</keyword>
<dbReference type="GO" id="GO:0016705">
    <property type="term" value="F:oxidoreductase activity, acting on paired donors, with incorporation or reduction of molecular oxygen"/>
    <property type="evidence" value="ECO:0007669"/>
    <property type="project" value="InterPro"/>
</dbReference>